<proteinExistence type="predicted"/>
<dbReference type="Proteomes" id="UP000187203">
    <property type="component" value="Unassembled WGS sequence"/>
</dbReference>
<accession>A0A1R3IYV1</accession>
<evidence type="ECO:0000313" key="1">
    <source>
        <dbReference type="EMBL" id="OMO87755.1"/>
    </source>
</evidence>
<evidence type="ECO:0000313" key="2">
    <source>
        <dbReference type="Proteomes" id="UP000187203"/>
    </source>
</evidence>
<dbReference type="EMBL" id="AWUE01017259">
    <property type="protein sequence ID" value="OMO87755.1"/>
    <property type="molecule type" value="Genomic_DNA"/>
</dbReference>
<comment type="caution">
    <text evidence="1">The sequence shown here is derived from an EMBL/GenBank/DDBJ whole genome shotgun (WGS) entry which is preliminary data.</text>
</comment>
<reference evidence="2" key="1">
    <citation type="submission" date="2013-09" db="EMBL/GenBank/DDBJ databases">
        <title>Corchorus olitorius genome sequencing.</title>
        <authorList>
            <person name="Alam M."/>
            <person name="Haque M.S."/>
            <person name="Islam M.S."/>
            <person name="Emdad E.M."/>
            <person name="Islam M.M."/>
            <person name="Ahmed B."/>
            <person name="Halim A."/>
            <person name="Hossen Q.M.M."/>
            <person name="Hossain M.Z."/>
            <person name="Ahmed R."/>
            <person name="Khan M.M."/>
            <person name="Islam R."/>
            <person name="Rashid M.M."/>
            <person name="Khan S.A."/>
            <person name="Rahman M.S."/>
            <person name="Alam M."/>
            <person name="Yahiya A.S."/>
            <person name="Khan M.S."/>
            <person name="Azam M.S."/>
            <person name="Haque T."/>
            <person name="Lashkar M.Z.H."/>
            <person name="Akhand A.I."/>
            <person name="Morshed G."/>
            <person name="Roy S."/>
            <person name="Uddin K.S."/>
            <person name="Rabeya T."/>
            <person name="Hossain A.S."/>
            <person name="Chowdhury A."/>
            <person name="Snigdha A.R."/>
            <person name="Mortoza M.S."/>
            <person name="Matin S.A."/>
            <person name="Hoque S.M.E."/>
            <person name="Islam M.K."/>
            <person name="Roy D.K."/>
            <person name="Haider R."/>
            <person name="Moosa M.M."/>
            <person name="Elias S.M."/>
            <person name="Hasan A.M."/>
            <person name="Jahan S."/>
            <person name="Shafiuddin M."/>
            <person name="Mahmood N."/>
            <person name="Shommy N.S."/>
        </authorList>
    </citation>
    <scope>NUCLEOTIDE SEQUENCE [LARGE SCALE GENOMIC DNA]</scope>
    <source>
        <strain evidence="2">cv. O-4</strain>
    </source>
</reference>
<dbReference type="AlphaFoldDB" id="A0A1R3IYV1"/>
<keyword evidence="2" id="KW-1185">Reference proteome</keyword>
<name>A0A1R3IYV1_9ROSI</name>
<organism evidence="1 2">
    <name type="scientific">Corchorus olitorius</name>
    <dbReference type="NCBI Taxonomy" id="93759"/>
    <lineage>
        <taxon>Eukaryota</taxon>
        <taxon>Viridiplantae</taxon>
        <taxon>Streptophyta</taxon>
        <taxon>Embryophyta</taxon>
        <taxon>Tracheophyta</taxon>
        <taxon>Spermatophyta</taxon>
        <taxon>Magnoliopsida</taxon>
        <taxon>eudicotyledons</taxon>
        <taxon>Gunneridae</taxon>
        <taxon>Pentapetalae</taxon>
        <taxon>rosids</taxon>
        <taxon>malvids</taxon>
        <taxon>Malvales</taxon>
        <taxon>Malvaceae</taxon>
        <taxon>Grewioideae</taxon>
        <taxon>Apeibeae</taxon>
        <taxon>Corchorus</taxon>
    </lineage>
</organism>
<sequence>MTRALEGQIMEIQPSDRPQSLGFYFAPFPLSIYRLNFRYFLERKARGFSWIREFQNS</sequence>
<gene>
    <name evidence="1" type="ORF">COLO4_20586</name>
</gene>
<protein>
    <submittedName>
        <fullName evidence="1">Uncharacterized protein</fullName>
    </submittedName>
</protein>